<reference evidence="1" key="2">
    <citation type="journal article" date="2015" name="Data Brief">
        <title>Shoot transcriptome of the giant reed, Arundo donax.</title>
        <authorList>
            <person name="Barrero R.A."/>
            <person name="Guerrero F.D."/>
            <person name="Moolhuijzen P."/>
            <person name="Goolsby J.A."/>
            <person name="Tidwell J."/>
            <person name="Bellgard S.E."/>
            <person name="Bellgard M.I."/>
        </authorList>
    </citation>
    <scope>NUCLEOTIDE SEQUENCE</scope>
    <source>
        <tissue evidence="1">Shoot tissue taken approximately 20 cm above the soil surface</tissue>
    </source>
</reference>
<evidence type="ECO:0000313" key="1">
    <source>
        <dbReference type="EMBL" id="JAE16665.1"/>
    </source>
</evidence>
<name>A0A0A9FUZ5_ARUDO</name>
<reference evidence="1" key="1">
    <citation type="submission" date="2014-09" db="EMBL/GenBank/DDBJ databases">
        <authorList>
            <person name="Magalhaes I.L.F."/>
            <person name="Oliveira U."/>
            <person name="Santos F.R."/>
            <person name="Vidigal T.H.D.A."/>
            <person name="Brescovit A.D."/>
            <person name="Santos A.J."/>
        </authorList>
    </citation>
    <scope>NUCLEOTIDE SEQUENCE</scope>
    <source>
        <tissue evidence="1">Shoot tissue taken approximately 20 cm above the soil surface</tissue>
    </source>
</reference>
<dbReference type="AlphaFoldDB" id="A0A0A9FUZ5"/>
<protein>
    <submittedName>
        <fullName evidence="1">Uncharacterized protein</fullName>
    </submittedName>
</protein>
<accession>A0A0A9FUZ5</accession>
<dbReference type="EMBL" id="GBRH01181231">
    <property type="protein sequence ID" value="JAE16665.1"/>
    <property type="molecule type" value="Transcribed_RNA"/>
</dbReference>
<organism evidence="1">
    <name type="scientific">Arundo donax</name>
    <name type="common">Giant reed</name>
    <name type="synonym">Donax arundinaceus</name>
    <dbReference type="NCBI Taxonomy" id="35708"/>
    <lineage>
        <taxon>Eukaryota</taxon>
        <taxon>Viridiplantae</taxon>
        <taxon>Streptophyta</taxon>
        <taxon>Embryophyta</taxon>
        <taxon>Tracheophyta</taxon>
        <taxon>Spermatophyta</taxon>
        <taxon>Magnoliopsida</taxon>
        <taxon>Liliopsida</taxon>
        <taxon>Poales</taxon>
        <taxon>Poaceae</taxon>
        <taxon>PACMAD clade</taxon>
        <taxon>Arundinoideae</taxon>
        <taxon>Arundineae</taxon>
        <taxon>Arundo</taxon>
    </lineage>
</organism>
<proteinExistence type="predicted"/>
<sequence length="22" mass="2426">MPCPSPQLPSWPAICHEQAFVS</sequence>